<dbReference type="InterPro" id="IPR015797">
    <property type="entry name" value="NUDIX_hydrolase-like_dom_sf"/>
</dbReference>
<organism evidence="9 10">
    <name type="scientific">Haloferula sargassicola</name>
    <dbReference type="NCBI Taxonomy" id="490096"/>
    <lineage>
        <taxon>Bacteria</taxon>
        <taxon>Pseudomonadati</taxon>
        <taxon>Verrucomicrobiota</taxon>
        <taxon>Verrucomicrobiia</taxon>
        <taxon>Verrucomicrobiales</taxon>
        <taxon>Verrucomicrobiaceae</taxon>
        <taxon>Haloferula</taxon>
    </lineage>
</organism>
<comment type="caution">
    <text evidence="9">The sequence shown here is derived from an EMBL/GenBank/DDBJ whole genome shotgun (WGS) entry which is preliminary data.</text>
</comment>
<proteinExistence type="inferred from homology"/>
<reference evidence="9 10" key="1">
    <citation type="submission" date="2024-02" db="EMBL/GenBank/DDBJ databases">
        <title>Haloferula sargassicola NBRC 104335.</title>
        <authorList>
            <person name="Ichikawa N."/>
            <person name="Katano-Makiyama Y."/>
            <person name="Hidaka K."/>
        </authorList>
    </citation>
    <scope>NUCLEOTIDE SEQUENCE [LARGE SCALE GENOMIC DNA]</scope>
    <source>
        <strain evidence="9 10">NBRC 104335</strain>
    </source>
</reference>
<dbReference type="Pfam" id="PF00293">
    <property type="entry name" value="NUDIX"/>
    <property type="match status" value="1"/>
</dbReference>
<dbReference type="PANTHER" id="PTHR11839">
    <property type="entry name" value="UDP/ADP-SUGAR PYROPHOSPHATASE"/>
    <property type="match status" value="1"/>
</dbReference>
<dbReference type="SUPFAM" id="SSF55811">
    <property type="entry name" value="Nudix"/>
    <property type="match status" value="1"/>
</dbReference>
<dbReference type="Gene3D" id="3.90.79.10">
    <property type="entry name" value="Nucleoside Triphosphate Pyrophosphohydrolase"/>
    <property type="match status" value="1"/>
</dbReference>
<name>A0ABP9UPJ5_9BACT</name>
<evidence type="ECO:0000256" key="5">
    <source>
        <dbReference type="ARBA" id="ARBA00022801"/>
    </source>
</evidence>
<gene>
    <name evidence="9" type="primary">act</name>
    <name evidence="9" type="ORF">Hsar01_01484</name>
</gene>
<keyword evidence="5" id="KW-0378">Hydrolase</keyword>
<dbReference type="CDD" id="cd03424">
    <property type="entry name" value="NUDIX_ADPRase_Nudt5_UGPPase_Nudt14"/>
    <property type="match status" value="1"/>
</dbReference>
<protein>
    <recommendedName>
        <fullName evidence="4">GDP-mannose pyrophosphatase</fullName>
    </recommendedName>
    <alternativeName>
        <fullName evidence="6">GDP-mannose hydrolase</fullName>
    </alternativeName>
    <alternativeName>
        <fullName evidence="7">GDPMK</fullName>
    </alternativeName>
</protein>
<keyword evidence="10" id="KW-1185">Reference proteome</keyword>
<feature type="domain" description="Nudix hydrolase" evidence="8">
    <location>
        <begin position="26"/>
        <end position="169"/>
    </location>
</feature>
<sequence>MIETLFETRWLGVYRDGHWDFVRRPNADAAVGILAVTPDDKLLLVEQFRIPMQKRVIEIPAGLVGDEEEFQGEDLAETARRELLEETGYRAGSIELLLSSPTSAGMTSETTHIYLARDLEKAGPGGGTGAEDILVHEVPLGEVRGFLREKEASGCLVDFKIQAALWQAGLA</sequence>
<evidence type="ECO:0000313" key="10">
    <source>
        <dbReference type="Proteomes" id="UP001476282"/>
    </source>
</evidence>
<evidence type="ECO:0000256" key="2">
    <source>
        <dbReference type="ARBA" id="ARBA00001946"/>
    </source>
</evidence>
<dbReference type="EMBL" id="BAABRI010000007">
    <property type="protein sequence ID" value="GAA5482266.1"/>
    <property type="molecule type" value="Genomic_DNA"/>
</dbReference>
<evidence type="ECO:0000256" key="7">
    <source>
        <dbReference type="ARBA" id="ARBA00032272"/>
    </source>
</evidence>
<evidence type="ECO:0000259" key="8">
    <source>
        <dbReference type="PROSITE" id="PS51462"/>
    </source>
</evidence>
<accession>A0ABP9UPJ5</accession>
<comment type="similarity">
    <text evidence="3">Belongs to the Nudix hydrolase family. NudK subfamily.</text>
</comment>
<dbReference type="PANTHER" id="PTHR11839:SF18">
    <property type="entry name" value="NUDIX HYDROLASE DOMAIN-CONTAINING PROTEIN"/>
    <property type="match status" value="1"/>
</dbReference>
<comment type="cofactor">
    <cofactor evidence="2">
        <name>Mg(2+)</name>
        <dbReference type="ChEBI" id="CHEBI:18420"/>
    </cofactor>
</comment>
<dbReference type="Proteomes" id="UP001476282">
    <property type="component" value="Unassembled WGS sequence"/>
</dbReference>
<evidence type="ECO:0000256" key="6">
    <source>
        <dbReference type="ARBA" id="ARBA00032162"/>
    </source>
</evidence>
<dbReference type="InterPro" id="IPR000086">
    <property type="entry name" value="NUDIX_hydrolase_dom"/>
</dbReference>
<evidence type="ECO:0000313" key="9">
    <source>
        <dbReference type="EMBL" id="GAA5482266.1"/>
    </source>
</evidence>
<dbReference type="RefSeq" id="WP_353566412.1">
    <property type="nucleotide sequence ID" value="NZ_BAABRI010000007.1"/>
</dbReference>
<comment type="catalytic activity">
    <reaction evidence="1">
        <text>GDP-alpha-D-mannose + H2O = alpha-D-mannose 1-phosphate + GMP + 2 H(+)</text>
        <dbReference type="Rhea" id="RHEA:27978"/>
        <dbReference type="ChEBI" id="CHEBI:15377"/>
        <dbReference type="ChEBI" id="CHEBI:15378"/>
        <dbReference type="ChEBI" id="CHEBI:57527"/>
        <dbReference type="ChEBI" id="CHEBI:58115"/>
        <dbReference type="ChEBI" id="CHEBI:58409"/>
    </reaction>
</comment>
<evidence type="ECO:0000256" key="1">
    <source>
        <dbReference type="ARBA" id="ARBA00000847"/>
    </source>
</evidence>
<evidence type="ECO:0000256" key="3">
    <source>
        <dbReference type="ARBA" id="ARBA00007275"/>
    </source>
</evidence>
<dbReference type="PROSITE" id="PS51462">
    <property type="entry name" value="NUDIX"/>
    <property type="match status" value="1"/>
</dbReference>
<evidence type="ECO:0000256" key="4">
    <source>
        <dbReference type="ARBA" id="ARBA00016377"/>
    </source>
</evidence>